<feature type="domain" description="Gnk2-homologous" evidence="26">
    <location>
        <begin position="26"/>
        <end position="131"/>
    </location>
</feature>
<evidence type="ECO:0000256" key="12">
    <source>
        <dbReference type="ARBA" id="ARBA00022777"/>
    </source>
</evidence>
<keyword evidence="7 21" id="KW-0812">Transmembrane</keyword>
<evidence type="ECO:0000256" key="3">
    <source>
        <dbReference type="ARBA" id="ARBA00022475"/>
    </source>
</evidence>
<keyword evidence="11" id="KW-0547">Nucleotide-binding</keyword>
<dbReference type="Gene3D" id="1.10.510.10">
    <property type="entry name" value="Transferase(Phosphotransferase) domain 1"/>
    <property type="match status" value="1"/>
</dbReference>
<dbReference type="Gene3D" id="2.90.10.10">
    <property type="entry name" value="Bulb-type lectin domain"/>
    <property type="match status" value="1"/>
</dbReference>
<dbReference type="InterPro" id="IPR001480">
    <property type="entry name" value="Bulb-type_lectin_dom"/>
</dbReference>
<evidence type="ECO:0000256" key="2">
    <source>
        <dbReference type="ARBA" id="ARBA00012513"/>
    </source>
</evidence>
<dbReference type="EMBL" id="JBJKBG010000005">
    <property type="protein sequence ID" value="KAL3740633.1"/>
    <property type="molecule type" value="Genomic_DNA"/>
</dbReference>
<reference evidence="27 28" key="1">
    <citation type="submission" date="2024-11" db="EMBL/GenBank/DDBJ databases">
        <title>Chromosome-level genome assembly of Eucalyptus globulus Labill. provides insights into its genome evolution.</title>
        <authorList>
            <person name="Li X."/>
        </authorList>
    </citation>
    <scope>NUCLEOTIDE SEQUENCE [LARGE SCALE GENOMIC DNA]</scope>
    <source>
        <strain evidence="27">CL2024</strain>
        <tissue evidence="27">Fresh tender leaves</tissue>
    </source>
</reference>
<comment type="subcellular location">
    <subcellularLocation>
        <location evidence="1">Cell membrane</location>
        <topology evidence="1">Single-pass type I membrane protein</topology>
    </subcellularLocation>
</comment>
<feature type="domain" description="Bulb-type lectin" evidence="24">
    <location>
        <begin position="269"/>
        <end position="392"/>
    </location>
</feature>
<dbReference type="CDD" id="cd14066">
    <property type="entry name" value="STKc_IRAK"/>
    <property type="match status" value="1"/>
</dbReference>
<dbReference type="GO" id="GO:0005524">
    <property type="term" value="F:ATP binding"/>
    <property type="evidence" value="ECO:0007669"/>
    <property type="project" value="UniProtKB-KW"/>
</dbReference>
<keyword evidence="13" id="KW-0067">ATP-binding</keyword>
<evidence type="ECO:0000256" key="8">
    <source>
        <dbReference type="ARBA" id="ARBA00022729"/>
    </source>
</evidence>
<evidence type="ECO:0000256" key="4">
    <source>
        <dbReference type="ARBA" id="ARBA00022527"/>
    </source>
</evidence>
<feature type="chain" id="PRO_5044875596" description="non-specific serine/threonine protein kinase" evidence="22">
    <location>
        <begin position="24"/>
        <end position="1082"/>
    </location>
</feature>
<dbReference type="CDD" id="cd23509">
    <property type="entry name" value="Gnk2-like"/>
    <property type="match status" value="2"/>
</dbReference>
<evidence type="ECO:0000256" key="10">
    <source>
        <dbReference type="ARBA" id="ARBA00022737"/>
    </source>
</evidence>
<keyword evidence="15 21" id="KW-0472">Membrane</keyword>
<feature type="signal peptide" evidence="22">
    <location>
        <begin position="1"/>
        <end position="23"/>
    </location>
</feature>
<dbReference type="Gene3D" id="3.30.430.20">
    <property type="entry name" value="Gnk2 domain, C-X8-C-X2-C motif"/>
    <property type="match status" value="2"/>
</dbReference>
<dbReference type="Gene3D" id="3.30.200.20">
    <property type="entry name" value="Phosphorylase Kinase, domain 1"/>
    <property type="match status" value="1"/>
</dbReference>
<feature type="domain" description="Gnk2-homologous" evidence="26">
    <location>
        <begin position="137"/>
        <end position="241"/>
    </location>
</feature>
<evidence type="ECO:0000256" key="17">
    <source>
        <dbReference type="ARBA" id="ARBA00023170"/>
    </source>
</evidence>
<dbReference type="FunFam" id="3.30.200.20:FF:000195">
    <property type="entry name" value="G-type lectin S-receptor-like serine/threonine-protein kinase"/>
    <property type="match status" value="1"/>
</dbReference>
<evidence type="ECO:0000256" key="11">
    <source>
        <dbReference type="ARBA" id="ARBA00022741"/>
    </source>
</evidence>
<sequence length="1082" mass="120280">MSSCFTISLSLLFFFINFVGTESAPTFLRHYCPNTTLFTPNSAYQSNLNTLLSSLASAAADGTDGFANATVGQNHPDQLYGLFLCRGDVNTATCSDCVATGKQDILQRCPNQRVSVIWYDECMLRYSDGSIYSVMEQVPSFKMYHTRNITNQTHFMRVLGETMDDIAARASVGKSGKKVAVAEANFTSLQKLYTLAQCTPDLMVSECNTCFRAAIAGLPRGKQGGRMFTPSCSMRFELYPFYNASAMAALVPPPPAPVTRRKALQSSTIYSITASSSLVQNQTLVSRSQIFELGFFTPNGSAKQYVGIWYKNMTPSKVVWVANRDKPIGHTDKSASLIIGNDGNLKLLDGQQNTVWSTNVMAKSNYSAAHLSDYGNFVLLDRNANILWESFDEPTDTLLPNMKIGVNVKTGKKRNLISWKGEDDPSFGSFVVGMTSETPPQLFTWNGLSPYWRSGQWDKTRFIGIPAMDGTYFDVQQDIVQGTSYYINNNHNNSIFGYTFISSEGTLKGLLWANNGWLPYWKAPKPTNPCEIYGKCGPFGVCNQISSPICRCLEGFKPISDVEWNRGNWTRGCLRELELNCQKSASTAASTTVKKDTFWKITQMKLPDSADYSLIDDAERCQSWCLENCTCLAYSYVNAIGCMTWSKDLLDTLQLSTGGEDLFIRLVDTSASADAGVPARTKLIISLSTISGIILFGAIISVCCLSKWRGKLRKMTIPRLFWSVAAAIRSEKLLRETAWKEQMKEDDASKVVVYDFDSIRLATDNFDAKNKLGQGGFGPVYKGKLSDGKEIAAKRLSSSSGQGIAEFKNEILLISKLQHRNLVRLLGCCTEREEKILVYEYLPNKSLDAFLFDSEKKAKLSWAVRFRIIDGIARGLLYLHRDSCLRVIHRDLKVSNILLDEKMNPKISDFGLARMFESSQVLANTHKVVGTLGYMSPEYAMGGAFSEKSDVYSFGVLLLEIISSKKNTSLDYPGQHLNLLAYAWHLWCEGRGLDLMDAAIANTFSALEVMRCIQVGLLCTQDHAIDRPNMSAVVLMLNGESKLSQPKQPAYTFQRLLAQQVQSQEGSIRSMNTITITTVEGR</sequence>
<dbReference type="CDD" id="cd01098">
    <property type="entry name" value="PAN_AP_plant"/>
    <property type="match status" value="1"/>
</dbReference>
<dbReference type="FunFam" id="3.30.430.20:FF:000002">
    <property type="entry name" value="Cysteine-rich receptor-like protein kinase 10"/>
    <property type="match status" value="1"/>
</dbReference>
<dbReference type="GO" id="GO:0004674">
    <property type="term" value="F:protein serine/threonine kinase activity"/>
    <property type="evidence" value="ECO:0007669"/>
    <property type="project" value="UniProtKB-KW"/>
</dbReference>
<evidence type="ECO:0000256" key="21">
    <source>
        <dbReference type="SAM" id="Phobius"/>
    </source>
</evidence>
<dbReference type="InterPro" id="IPR038408">
    <property type="entry name" value="GNK2_sf"/>
</dbReference>
<feature type="transmembrane region" description="Helical" evidence="21">
    <location>
        <begin position="683"/>
        <end position="705"/>
    </location>
</feature>
<evidence type="ECO:0000259" key="26">
    <source>
        <dbReference type="PROSITE" id="PS51473"/>
    </source>
</evidence>
<keyword evidence="28" id="KW-1185">Reference proteome</keyword>
<evidence type="ECO:0000256" key="22">
    <source>
        <dbReference type="SAM" id="SignalP"/>
    </source>
</evidence>
<dbReference type="PANTHER" id="PTHR27002">
    <property type="entry name" value="RECEPTOR-LIKE SERINE/THREONINE-PROTEIN KINASE SD1-8"/>
    <property type="match status" value="1"/>
</dbReference>
<dbReference type="FunFam" id="2.90.10.10:FF:000005">
    <property type="entry name" value="G-type lectin S-receptor-like serine/threonine-protein kinase"/>
    <property type="match status" value="1"/>
</dbReference>
<feature type="domain" description="Protein kinase" evidence="23">
    <location>
        <begin position="766"/>
        <end position="1043"/>
    </location>
</feature>
<evidence type="ECO:0000256" key="13">
    <source>
        <dbReference type="ARBA" id="ARBA00022840"/>
    </source>
</evidence>
<keyword evidence="6" id="KW-0808">Transferase</keyword>
<dbReference type="GO" id="GO:0005886">
    <property type="term" value="C:plasma membrane"/>
    <property type="evidence" value="ECO:0007669"/>
    <property type="project" value="UniProtKB-SubCell"/>
</dbReference>
<dbReference type="FunFam" id="3.30.430.20:FF:000003">
    <property type="entry name" value="Cysteine-rich RLK (RECEPTOR-like protein kinase) 10"/>
    <property type="match status" value="1"/>
</dbReference>
<evidence type="ECO:0000256" key="19">
    <source>
        <dbReference type="ARBA" id="ARBA00047899"/>
    </source>
</evidence>
<dbReference type="Proteomes" id="UP001634007">
    <property type="component" value="Unassembled WGS sequence"/>
</dbReference>
<keyword evidence="8 22" id="KW-0732">Signal</keyword>
<evidence type="ECO:0000256" key="7">
    <source>
        <dbReference type="ARBA" id="ARBA00022692"/>
    </source>
</evidence>
<dbReference type="Pfam" id="PF07714">
    <property type="entry name" value="PK_Tyr_Ser-Thr"/>
    <property type="match status" value="1"/>
</dbReference>
<dbReference type="Pfam" id="PF01453">
    <property type="entry name" value="B_lectin"/>
    <property type="match status" value="1"/>
</dbReference>
<keyword evidence="3" id="KW-1003">Cell membrane</keyword>
<evidence type="ECO:0000256" key="15">
    <source>
        <dbReference type="ARBA" id="ARBA00023136"/>
    </source>
</evidence>
<dbReference type="PROSITE" id="PS00108">
    <property type="entry name" value="PROTEIN_KINASE_ST"/>
    <property type="match status" value="1"/>
</dbReference>
<dbReference type="InterPro" id="IPR001245">
    <property type="entry name" value="Ser-Thr/Tyr_kinase_cat_dom"/>
</dbReference>
<accession>A0ABD3KR24</accession>
<evidence type="ECO:0000313" key="28">
    <source>
        <dbReference type="Proteomes" id="UP001634007"/>
    </source>
</evidence>
<protein>
    <recommendedName>
        <fullName evidence="2">non-specific serine/threonine protein kinase</fullName>
        <ecNumber evidence="2">2.7.11.1</ecNumber>
    </recommendedName>
</protein>
<dbReference type="CDD" id="cd00028">
    <property type="entry name" value="B_lectin"/>
    <property type="match status" value="1"/>
</dbReference>
<evidence type="ECO:0000256" key="16">
    <source>
        <dbReference type="ARBA" id="ARBA00023157"/>
    </source>
</evidence>
<dbReference type="PROSITE" id="PS50948">
    <property type="entry name" value="PAN"/>
    <property type="match status" value="1"/>
</dbReference>
<evidence type="ECO:0000256" key="9">
    <source>
        <dbReference type="ARBA" id="ARBA00022734"/>
    </source>
</evidence>
<dbReference type="InterPro" id="IPR000858">
    <property type="entry name" value="S_locus_glycoprot_dom"/>
</dbReference>
<dbReference type="SMART" id="SM00473">
    <property type="entry name" value="PAN_AP"/>
    <property type="match status" value="1"/>
</dbReference>
<dbReference type="InterPro" id="IPR000719">
    <property type="entry name" value="Prot_kinase_dom"/>
</dbReference>
<keyword evidence="5" id="KW-0597">Phosphoprotein</keyword>
<evidence type="ECO:0000256" key="18">
    <source>
        <dbReference type="ARBA" id="ARBA00023180"/>
    </source>
</evidence>
<dbReference type="PANTHER" id="PTHR27002:SF422">
    <property type="entry name" value="RECEPTOR-LIKE SERINE_THREONINE-PROTEIN KINASE"/>
    <property type="match status" value="1"/>
</dbReference>
<evidence type="ECO:0000259" key="25">
    <source>
        <dbReference type="PROSITE" id="PS50948"/>
    </source>
</evidence>
<keyword evidence="4" id="KW-0723">Serine/threonine-protein kinase</keyword>
<dbReference type="PROSITE" id="PS50927">
    <property type="entry name" value="BULB_LECTIN"/>
    <property type="match status" value="1"/>
</dbReference>
<evidence type="ECO:0000256" key="6">
    <source>
        <dbReference type="ARBA" id="ARBA00022679"/>
    </source>
</evidence>
<keyword evidence="9" id="KW-0430">Lectin</keyword>
<evidence type="ECO:0000259" key="24">
    <source>
        <dbReference type="PROSITE" id="PS50927"/>
    </source>
</evidence>
<evidence type="ECO:0000256" key="1">
    <source>
        <dbReference type="ARBA" id="ARBA00004251"/>
    </source>
</evidence>
<dbReference type="InterPro" id="IPR011009">
    <property type="entry name" value="Kinase-like_dom_sf"/>
</dbReference>
<keyword evidence="12" id="KW-0418">Kinase</keyword>
<dbReference type="SUPFAM" id="SSF56112">
    <property type="entry name" value="Protein kinase-like (PK-like)"/>
    <property type="match status" value="1"/>
</dbReference>
<comment type="caution">
    <text evidence="27">The sequence shown here is derived from an EMBL/GenBank/DDBJ whole genome shotgun (WGS) entry which is preliminary data.</text>
</comment>
<comment type="catalytic activity">
    <reaction evidence="19">
        <text>L-threonyl-[protein] + ATP = O-phospho-L-threonyl-[protein] + ADP + H(+)</text>
        <dbReference type="Rhea" id="RHEA:46608"/>
        <dbReference type="Rhea" id="RHEA-COMP:11060"/>
        <dbReference type="Rhea" id="RHEA-COMP:11605"/>
        <dbReference type="ChEBI" id="CHEBI:15378"/>
        <dbReference type="ChEBI" id="CHEBI:30013"/>
        <dbReference type="ChEBI" id="CHEBI:30616"/>
        <dbReference type="ChEBI" id="CHEBI:61977"/>
        <dbReference type="ChEBI" id="CHEBI:456216"/>
        <dbReference type="EC" id="2.7.11.1"/>
    </reaction>
</comment>
<dbReference type="SMART" id="SM00108">
    <property type="entry name" value="B_lectin"/>
    <property type="match status" value="1"/>
</dbReference>
<dbReference type="AlphaFoldDB" id="A0ABD3KR24"/>
<organism evidence="27 28">
    <name type="scientific">Eucalyptus globulus</name>
    <name type="common">Tasmanian blue gum</name>
    <dbReference type="NCBI Taxonomy" id="34317"/>
    <lineage>
        <taxon>Eukaryota</taxon>
        <taxon>Viridiplantae</taxon>
        <taxon>Streptophyta</taxon>
        <taxon>Embryophyta</taxon>
        <taxon>Tracheophyta</taxon>
        <taxon>Spermatophyta</taxon>
        <taxon>Magnoliopsida</taxon>
        <taxon>eudicotyledons</taxon>
        <taxon>Gunneridae</taxon>
        <taxon>Pentapetalae</taxon>
        <taxon>rosids</taxon>
        <taxon>malvids</taxon>
        <taxon>Myrtales</taxon>
        <taxon>Myrtaceae</taxon>
        <taxon>Myrtoideae</taxon>
        <taxon>Eucalypteae</taxon>
        <taxon>Eucalyptus</taxon>
    </lineage>
</organism>
<feature type="domain" description="Apple" evidence="25">
    <location>
        <begin position="581"/>
        <end position="667"/>
    </location>
</feature>
<gene>
    <name evidence="27" type="ORF">ACJRO7_021841</name>
</gene>
<evidence type="ECO:0000313" key="27">
    <source>
        <dbReference type="EMBL" id="KAL3740633.1"/>
    </source>
</evidence>
<dbReference type="SMART" id="SM00220">
    <property type="entry name" value="S_TKc"/>
    <property type="match status" value="1"/>
</dbReference>
<proteinExistence type="predicted"/>
<dbReference type="GO" id="GO:0045087">
    <property type="term" value="P:innate immune response"/>
    <property type="evidence" value="ECO:0007669"/>
    <property type="project" value="UniProtKB-ARBA"/>
</dbReference>
<keyword evidence="17" id="KW-0675">Receptor</keyword>
<dbReference type="InterPro" id="IPR036426">
    <property type="entry name" value="Bulb-type_lectin_dom_sf"/>
</dbReference>
<dbReference type="Pfam" id="PF01657">
    <property type="entry name" value="Stress-antifung"/>
    <property type="match status" value="2"/>
</dbReference>
<dbReference type="GO" id="GO:0030246">
    <property type="term" value="F:carbohydrate binding"/>
    <property type="evidence" value="ECO:0007669"/>
    <property type="project" value="UniProtKB-KW"/>
</dbReference>
<dbReference type="InterPro" id="IPR003609">
    <property type="entry name" value="Pan_app"/>
</dbReference>
<evidence type="ECO:0000259" key="23">
    <source>
        <dbReference type="PROSITE" id="PS50011"/>
    </source>
</evidence>
<dbReference type="Pfam" id="PF08276">
    <property type="entry name" value="PAN_2"/>
    <property type="match status" value="1"/>
</dbReference>
<dbReference type="InterPro" id="IPR002902">
    <property type="entry name" value="GNK2"/>
</dbReference>
<keyword evidence="14 21" id="KW-1133">Transmembrane helix</keyword>
<evidence type="ECO:0000256" key="20">
    <source>
        <dbReference type="ARBA" id="ARBA00048679"/>
    </source>
</evidence>
<dbReference type="EC" id="2.7.11.1" evidence="2"/>
<evidence type="ECO:0000256" key="14">
    <source>
        <dbReference type="ARBA" id="ARBA00022989"/>
    </source>
</evidence>
<keyword evidence="16" id="KW-1015">Disulfide bond</keyword>
<dbReference type="FunFam" id="1.10.510.10:FF:000345">
    <property type="entry name" value="G-type lectin S-receptor-like serine/threonine-protein kinase"/>
    <property type="match status" value="1"/>
</dbReference>
<evidence type="ECO:0000256" key="5">
    <source>
        <dbReference type="ARBA" id="ARBA00022553"/>
    </source>
</evidence>
<dbReference type="InterPro" id="IPR008271">
    <property type="entry name" value="Ser/Thr_kinase_AS"/>
</dbReference>
<dbReference type="Pfam" id="PF00954">
    <property type="entry name" value="S_locus_glycop"/>
    <property type="match status" value="1"/>
</dbReference>
<dbReference type="SUPFAM" id="SSF51110">
    <property type="entry name" value="alpha-D-mannose-specific plant lectins"/>
    <property type="match status" value="1"/>
</dbReference>
<keyword evidence="18" id="KW-0325">Glycoprotein</keyword>
<dbReference type="PROSITE" id="PS51473">
    <property type="entry name" value="GNK2"/>
    <property type="match status" value="2"/>
</dbReference>
<keyword evidence="10" id="KW-0677">Repeat</keyword>
<name>A0ABD3KR24_EUCGL</name>
<dbReference type="PROSITE" id="PS50011">
    <property type="entry name" value="PROTEIN_KINASE_DOM"/>
    <property type="match status" value="1"/>
</dbReference>
<comment type="catalytic activity">
    <reaction evidence="20">
        <text>L-seryl-[protein] + ATP = O-phospho-L-seryl-[protein] + ADP + H(+)</text>
        <dbReference type="Rhea" id="RHEA:17989"/>
        <dbReference type="Rhea" id="RHEA-COMP:9863"/>
        <dbReference type="Rhea" id="RHEA-COMP:11604"/>
        <dbReference type="ChEBI" id="CHEBI:15378"/>
        <dbReference type="ChEBI" id="CHEBI:29999"/>
        <dbReference type="ChEBI" id="CHEBI:30616"/>
        <dbReference type="ChEBI" id="CHEBI:83421"/>
        <dbReference type="ChEBI" id="CHEBI:456216"/>
        <dbReference type="EC" id="2.7.11.1"/>
    </reaction>
</comment>